<evidence type="ECO:0000313" key="1">
    <source>
        <dbReference type="EMBL" id="CBG36291.1"/>
    </source>
</evidence>
<proteinExistence type="predicted"/>
<organism evidence="1 2">
    <name type="scientific">Escherichia coli O44:H18 (strain 042 / EAEC)</name>
    <dbReference type="NCBI Taxonomy" id="216592"/>
    <lineage>
        <taxon>Bacteria</taxon>
        <taxon>Pseudomonadati</taxon>
        <taxon>Pseudomonadota</taxon>
        <taxon>Gammaproteobacteria</taxon>
        <taxon>Enterobacterales</taxon>
        <taxon>Enterobacteriaceae</taxon>
        <taxon>Escherichia</taxon>
    </lineage>
</organism>
<gene>
    <name evidence="1" type="ordered locus">EC042_3465</name>
</gene>
<sequence>MSGICISSSCFTRSWYFETMVPVRLSYKLFPSADIIGTLLCQLQFRYEYGYVYFSINHPAPVSITTDGYVLRNV</sequence>
<dbReference type="EMBL" id="FN554766">
    <property type="protein sequence ID" value="CBG36291.1"/>
    <property type="molecule type" value="Genomic_DNA"/>
</dbReference>
<dbReference type="HOGENOM" id="CLU_200344_0_0_6"/>
<accession>D3GXR4</accession>
<dbReference type="KEGG" id="elo:EC042_3465"/>
<reference evidence="1 2" key="1">
    <citation type="journal article" date="2010" name="PLoS ONE">
        <title>Complete genome sequence and comparative metabolic profiling of the prototypical enteroaggregative Escherichia coli strain 042.</title>
        <authorList>
            <person name="Chaudhuri R.R."/>
            <person name="Sebaihia M."/>
            <person name="Hobman J.L."/>
            <person name="Webber M.A."/>
            <person name="Leyton D.L."/>
            <person name="Goldberg M.D."/>
            <person name="Cunningham A.F."/>
            <person name="Scott-Tucker A."/>
            <person name="Ferguson P.R."/>
            <person name="Thomas C.M."/>
            <person name="Frankel G."/>
            <person name="Tang C.M."/>
            <person name="Dudley E.G."/>
            <person name="Roberts I.S."/>
            <person name="Rasko D.A."/>
            <person name="Pallen M.J."/>
            <person name="Parkhill J."/>
            <person name="Nataro J.P."/>
            <person name="Thomson N.R."/>
            <person name="Henderson I.R."/>
        </authorList>
    </citation>
    <scope>NUCLEOTIDE SEQUENCE [LARGE SCALE GENOMIC DNA]</scope>
    <source>
        <strain evidence="2">042 / EAEC</strain>
    </source>
</reference>
<protein>
    <submittedName>
        <fullName evidence="1">Uncharacterized protein</fullName>
    </submittedName>
</protein>
<name>D3GXR4_ECO44</name>
<dbReference type="AlphaFoldDB" id="D3GXR4"/>
<evidence type="ECO:0000313" key="2">
    <source>
        <dbReference type="Proteomes" id="UP000001407"/>
    </source>
</evidence>
<dbReference type="Proteomes" id="UP000001407">
    <property type="component" value="Chromosome"/>
</dbReference>